<sequence>MKLNKWFFITFFITYIIIGCYLSSKVGIKYPGYVTFYTRFYDKFKVGFIDHWMVKALVSLVCSFGVNHLCSNKRSV</sequence>
<keyword evidence="1" id="KW-0472">Membrane</keyword>
<proteinExistence type="predicted"/>
<keyword evidence="3" id="KW-1185">Reference proteome</keyword>
<organism evidence="2 3">
    <name type="scientific">Candidatus Clostridium radicumherbarum</name>
    <dbReference type="NCBI Taxonomy" id="3381662"/>
    <lineage>
        <taxon>Bacteria</taxon>
        <taxon>Bacillati</taxon>
        <taxon>Bacillota</taxon>
        <taxon>Clostridia</taxon>
        <taxon>Eubacteriales</taxon>
        <taxon>Clostridiaceae</taxon>
        <taxon>Clostridium</taxon>
    </lineage>
</organism>
<dbReference type="Proteomes" id="UP001623661">
    <property type="component" value="Unassembled WGS sequence"/>
</dbReference>
<dbReference type="EMBL" id="JBJHZY010000002">
    <property type="protein sequence ID" value="MFL0269124.1"/>
    <property type="molecule type" value="Genomic_DNA"/>
</dbReference>
<reference evidence="2 3" key="1">
    <citation type="submission" date="2024-11" db="EMBL/GenBank/DDBJ databases">
        <authorList>
            <person name="Heng Y.C."/>
            <person name="Lim A.C.H."/>
            <person name="Lee J.K.Y."/>
            <person name="Kittelmann S."/>
        </authorList>
    </citation>
    <scope>NUCLEOTIDE SEQUENCE [LARGE SCALE GENOMIC DNA]</scope>
    <source>
        <strain evidence="2 3">WILCCON 0202</strain>
    </source>
</reference>
<name>A0ABW8TTV0_9CLOT</name>
<evidence type="ECO:0000256" key="1">
    <source>
        <dbReference type="SAM" id="Phobius"/>
    </source>
</evidence>
<evidence type="ECO:0008006" key="4">
    <source>
        <dbReference type="Google" id="ProtNLM"/>
    </source>
</evidence>
<comment type="caution">
    <text evidence="2">The sequence shown here is derived from an EMBL/GenBank/DDBJ whole genome shotgun (WGS) entry which is preliminary data.</text>
</comment>
<keyword evidence="1" id="KW-1133">Transmembrane helix</keyword>
<protein>
    <recommendedName>
        <fullName evidence="4">Lipoprotein</fullName>
    </recommendedName>
</protein>
<gene>
    <name evidence="2" type="ORF">ACJDUH_13580</name>
</gene>
<dbReference type="PROSITE" id="PS51257">
    <property type="entry name" value="PROKAR_LIPOPROTEIN"/>
    <property type="match status" value="1"/>
</dbReference>
<keyword evidence="1" id="KW-0812">Transmembrane</keyword>
<feature type="transmembrane region" description="Helical" evidence="1">
    <location>
        <begin position="6"/>
        <end position="23"/>
    </location>
</feature>
<evidence type="ECO:0000313" key="3">
    <source>
        <dbReference type="Proteomes" id="UP001623661"/>
    </source>
</evidence>
<dbReference type="RefSeq" id="WP_406765742.1">
    <property type="nucleotide sequence ID" value="NZ_JBJHZY010000002.1"/>
</dbReference>
<evidence type="ECO:0000313" key="2">
    <source>
        <dbReference type="EMBL" id="MFL0269124.1"/>
    </source>
</evidence>
<accession>A0ABW8TTV0</accession>